<proteinExistence type="predicted"/>
<dbReference type="InterPro" id="IPR024618">
    <property type="entry name" value="DUF3857"/>
</dbReference>
<protein>
    <submittedName>
        <fullName evidence="2">DUF3857 domain-containing transglutaminase family protein</fullName>
    </submittedName>
</protein>
<dbReference type="Gene3D" id="2.60.120.1130">
    <property type="match status" value="1"/>
</dbReference>
<dbReference type="KEGG" id="lnu:N7U66_16435"/>
<dbReference type="AlphaFoldDB" id="A0A9E8SGA2"/>
<sequence>MSSLTLKKELTKDANAVVRLNDVEINILSHDKMNIKKHRVVTVLNKNGERYIDANIRYDKSVNIKKLEAVVFNHLGEEIKKFRKNDFEDISVYDGVSIFNDDRTKYISYTATQYPYTIEYFEETEQSTTAFIQQWYPLEDYYVSTETSSIQVNNTSGVVLVSKTSRFDGFNISKHSEFHFSAENIPAIKYEQYAPSFISFAPNLKFALQEFDMKGMKGVNTSWKDFGKWVGEALINDTQKLPEAVIEAVQTLTADAKTDYEKAKIVYQFMQNKTRYISVQVGIGGWKPMLAEDVDRLGYGDCKALSNYTKSLLKAVGVESYYTLIYGGRDIKNIDRDFSSQQGNHAILALPVQGDLIFLECTSQTDPFGYIANFTDDRDVLIIKPEGGEIVHTTAYETKDNLQSTKAAVFLDEFGDFEAEITITSKGTQYAYHRSQIENETKKNQKLHYKNYLDNINNLSVSSMNFENDKDEIVFKESLALSATKYGAKAGTRLLLNPNMFNRKTKVPPRYPDRHLGIEIDRGYTDIDEYELTLSNRLSIDALQDNVSIKNKFGEYTTSFEKISEHVFIYKRKLIINKGYYAKDDYKAFRTFNSQIVKNDNSKIVLKQL</sequence>
<dbReference type="Gene3D" id="2.60.40.3140">
    <property type="match status" value="1"/>
</dbReference>
<evidence type="ECO:0000259" key="1">
    <source>
        <dbReference type="Pfam" id="PF12969"/>
    </source>
</evidence>
<name>A0A9E8SGA2_9FLAO</name>
<dbReference type="RefSeq" id="WP_267676148.1">
    <property type="nucleotide sequence ID" value="NZ_CP113088.1"/>
</dbReference>
<dbReference type="Gene3D" id="3.10.620.30">
    <property type="match status" value="1"/>
</dbReference>
<dbReference type="InterPro" id="IPR038765">
    <property type="entry name" value="Papain-like_cys_pep_sf"/>
</dbReference>
<evidence type="ECO:0000313" key="2">
    <source>
        <dbReference type="EMBL" id="WAC01535.1"/>
    </source>
</evidence>
<accession>A0A9E8SGA2</accession>
<dbReference type="Proteomes" id="UP001164705">
    <property type="component" value="Chromosome"/>
</dbReference>
<evidence type="ECO:0000313" key="3">
    <source>
        <dbReference type="Proteomes" id="UP001164705"/>
    </source>
</evidence>
<dbReference type="SUPFAM" id="SSF54001">
    <property type="entry name" value="Cysteine proteinases"/>
    <property type="match status" value="1"/>
</dbReference>
<organism evidence="2 3">
    <name type="scientific">Lacinutrix neustonica</name>
    <dbReference type="NCBI Taxonomy" id="2980107"/>
    <lineage>
        <taxon>Bacteria</taxon>
        <taxon>Pseudomonadati</taxon>
        <taxon>Bacteroidota</taxon>
        <taxon>Flavobacteriia</taxon>
        <taxon>Flavobacteriales</taxon>
        <taxon>Flavobacteriaceae</taxon>
        <taxon>Lacinutrix</taxon>
    </lineage>
</organism>
<keyword evidence="3" id="KW-1185">Reference proteome</keyword>
<feature type="domain" description="DUF3857" evidence="1">
    <location>
        <begin position="35"/>
        <end position="188"/>
    </location>
</feature>
<dbReference type="EMBL" id="CP113088">
    <property type="protein sequence ID" value="WAC01535.1"/>
    <property type="molecule type" value="Genomic_DNA"/>
</dbReference>
<dbReference type="Pfam" id="PF12969">
    <property type="entry name" value="DUF3857"/>
    <property type="match status" value="1"/>
</dbReference>
<reference evidence="2" key="1">
    <citation type="submission" date="2022-11" db="EMBL/GenBank/DDBJ databases">
        <title>Lacinutrix neustonica HL-RS19T sp. nov., isolated from the surface microlayer sample of brackish Lake Shihwa.</title>
        <authorList>
            <person name="Choi J.Y."/>
            <person name="Hwang C.Y."/>
        </authorList>
    </citation>
    <scope>NUCLEOTIDE SEQUENCE</scope>
    <source>
        <strain evidence="2">HL-RS19</strain>
    </source>
</reference>
<gene>
    <name evidence="2" type="ORF">N7U66_16435</name>
</gene>